<dbReference type="GO" id="GO:0008168">
    <property type="term" value="F:methyltransferase activity"/>
    <property type="evidence" value="ECO:0007669"/>
    <property type="project" value="UniProtKB-KW"/>
</dbReference>
<dbReference type="InterPro" id="IPR050508">
    <property type="entry name" value="Methyltransf_Superfamily"/>
</dbReference>
<proteinExistence type="predicted"/>
<sequence length="283" mass="30539">MQDAAPGAKVNAGRFLRARVPRSGPGPALLSPPHRCRTRAVEAVEYQLMDEAEDGLWWYRALHARVLDVLDPRRAGEPVLDAGCGTGGFLMRLRQARPDRRAVGLEFNPEAAARARAKAGVHVAVGSVNAVPFADSAFGGVVSLDVLCHTAAEPDRALAEFRRVLRPGGLLVLNLPAFQWLYSAHDIRVHTKQRFTAEGVRALLAAAGFSEIRTRYWNSLLFPLMVLQRKVLARGGDSPSDVSLPPPWLNRSLHAATGLERRAAAAGLRFPAGGSVLATAVRA</sequence>
<keyword evidence="3" id="KW-1185">Reference proteome</keyword>
<reference evidence="2 3" key="1">
    <citation type="journal article" date="2019" name="Int. J. Syst. Evol. Microbiol.">
        <title>The Global Catalogue of Microorganisms (GCM) 10K type strain sequencing project: providing services to taxonomists for standard genome sequencing and annotation.</title>
        <authorList>
            <consortium name="The Broad Institute Genomics Platform"/>
            <consortium name="The Broad Institute Genome Sequencing Center for Infectious Disease"/>
            <person name="Wu L."/>
            <person name="Ma J."/>
        </authorList>
    </citation>
    <scope>NUCLEOTIDE SEQUENCE [LARGE SCALE GENOMIC DNA]</scope>
    <source>
        <strain evidence="2 3">JCM 9933</strain>
    </source>
</reference>
<dbReference type="Pfam" id="PF08241">
    <property type="entry name" value="Methyltransf_11"/>
    <property type="match status" value="1"/>
</dbReference>
<dbReference type="CDD" id="cd02440">
    <property type="entry name" value="AdoMet_MTases"/>
    <property type="match status" value="1"/>
</dbReference>
<keyword evidence="2" id="KW-0489">Methyltransferase</keyword>
<keyword evidence="2" id="KW-0808">Transferase</keyword>
<comment type="caution">
    <text evidence="2">The sequence shown here is derived from an EMBL/GenBank/DDBJ whole genome shotgun (WGS) entry which is preliminary data.</text>
</comment>
<dbReference type="GO" id="GO:0032259">
    <property type="term" value="P:methylation"/>
    <property type="evidence" value="ECO:0007669"/>
    <property type="project" value="UniProtKB-KW"/>
</dbReference>
<dbReference type="PANTHER" id="PTHR42912:SF81">
    <property type="entry name" value="METHYLTRANSFERASE DOMAIN-CONTAINING PROTEIN"/>
    <property type="match status" value="1"/>
</dbReference>
<dbReference type="PANTHER" id="PTHR42912">
    <property type="entry name" value="METHYLTRANSFERASE"/>
    <property type="match status" value="1"/>
</dbReference>
<dbReference type="InterPro" id="IPR029063">
    <property type="entry name" value="SAM-dependent_MTases_sf"/>
</dbReference>
<dbReference type="InterPro" id="IPR013216">
    <property type="entry name" value="Methyltransf_11"/>
</dbReference>
<dbReference type="EMBL" id="BAAAFZ010000063">
    <property type="protein sequence ID" value="GAA0597259.1"/>
    <property type="molecule type" value="Genomic_DNA"/>
</dbReference>
<gene>
    <name evidence="2" type="ORF">GCM10009416_39390</name>
</gene>
<organism evidence="2 3">
    <name type="scientific">Craurococcus roseus</name>
    <dbReference type="NCBI Taxonomy" id="77585"/>
    <lineage>
        <taxon>Bacteria</taxon>
        <taxon>Pseudomonadati</taxon>
        <taxon>Pseudomonadota</taxon>
        <taxon>Alphaproteobacteria</taxon>
        <taxon>Acetobacterales</taxon>
        <taxon>Acetobacteraceae</taxon>
        <taxon>Craurococcus</taxon>
    </lineage>
</organism>
<evidence type="ECO:0000313" key="3">
    <source>
        <dbReference type="Proteomes" id="UP001501588"/>
    </source>
</evidence>
<accession>A0ABN1FT90</accession>
<dbReference type="Gene3D" id="3.40.50.150">
    <property type="entry name" value="Vaccinia Virus protein VP39"/>
    <property type="match status" value="1"/>
</dbReference>
<name>A0ABN1FT90_9PROT</name>
<dbReference type="Proteomes" id="UP001501588">
    <property type="component" value="Unassembled WGS sequence"/>
</dbReference>
<protein>
    <submittedName>
        <fullName evidence="2">Class I SAM-dependent methyltransferase</fullName>
    </submittedName>
</protein>
<evidence type="ECO:0000313" key="2">
    <source>
        <dbReference type="EMBL" id="GAA0597259.1"/>
    </source>
</evidence>
<dbReference type="SUPFAM" id="SSF53335">
    <property type="entry name" value="S-adenosyl-L-methionine-dependent methyltransferases"/>
    <property type="match status" value="1"/>
</dbReference>
<feature type="domain" description="Methyltransferase type 11" evidence="1">
    <location>
        <begin position="80"/>
        <end position="173"/>
    </location>
</feature>
<evidence type="ECO:0000259" key="1">
    <source>
        <dbReference type="Pfam" id="PF08241"/>
    </source>
</evidence>